<proteinExistence type="predicted"/>
<dbReference type="RefSeq" id="WP_118399992.1">
    <property type="nucleotide sequence ID" value="NZ_CABJGD010000004.1"/>
</dbReference>
<feature type="transmembrane region" description="Helical" evidence="1">
    <location>
        <begin position="678"/>
        <end position="697"/>
    </location>
</feature>
<keyword evidence="1" id="KW-1133">Transmembrane helix</keyword>
<protein>
    <recommendedName>
        <fullName evidence="4">RING-type domain-containing protein</fullName>
    </recommendedName>
</protein>
<name>A0A413T3K7_9BACT</name>
<dbReference type="SUPFAM" id="SSF49879">
    <property type="entry name" value="SMAD/FHA domain"/>
    <property type="match status" value="1"/>
</dbReference>
<feature type="transmembrane region" description="Helical" evidence="1">
    <location>
        <begin position="383"/>
        <end position="407"/>
    </location>
</feature>
<dbReference type="Proteomes" id="UP000283855">
    <property type="component" value="Unassembled WGS sequence"/>
</dbReference>
<feature type="transmembrane region" description="Helical" evidence="1">
    <location>
        <begin position="492"/>
        <end position="511"/>
    </location>
</feature>
<accession>A0A413T3K7</accession>
<gene>
    <name evidence="2" type="ORF">DW921_03195</name>
</gene>
<keyword evidence="1" id="KW-0472">Membrane</keyword>
<keyword evidence="1" id="KW-0812">Transmembrane</keyword>
<dbReference type="InterPro" id="IPR008984">
    <property type="entry name" value="SMAD_FHA_dom_sf"/>
</dbReference>
<dbReference type="AlphaFoldDB" id="A0A413T3K7"/>
<dbReference type="CDD" id="cd00060">
    <property type="entry name" value="FHA"/>
    <property type="match status" value="1"/>
</dbReference>
<evidence type="ECO:0000256" key="1">
    <source>
        <dbReference type="SAM" id="Phobius"/>
    </source>
</evidence>
<organism evidence="2 3">
    <name type="scientific">Phocaeicola coprophilus</name>
    <dbReference type="NCBI Taxonomy" id="387090"/>
    <lineage>
        <taxon>Bacteria</taxon>
        <taxon>Pseudomonadati</taxon>
        <taxon>Bacteroidota</taxon>
        <taxon>Bacteroidia</taxon>
        <taxon>Bacteroidales</taxon>
        <taxon>Bacteroidaceae</taxon>
        <taxon>Phocaeicola</taxon>
    </lineage>
</organism>
<dbReference type="EMBL" id="QSFT01000004">
    <property type="protein sequence ID" value="RHA78021.1"/>
    <property type="molecule type" value="Genomic_DNA"/>
</dbReference>
<evidence type="ECO:0000313" key="3">
    <source>
        <dbReference type="Proteomes" id="UP000283855"/>
    </source>
</evidence>
<evidence type="ECO:0000313" key="2">
    <source>
        <dbReference type="EMBL" id="RHA78021.1"/>
    </source>
</evidence>
<sequence length="810" mass="93521">MNSHHTISFLLILLLALSGCEQFNPNKKAYKENLNINITDIEFEPDYKRFHLNVEINDTLTALLLSSNADSIHFKTEEFLKDNSYNLKTQPQLESYENLRLKDIKELKFDALFLIDLTLDSTAVNQQYQIVKNLTKLFDLDHLHVSFMKNNEVSPTMIATDYVMDNYFKYEPGEKHLYRAISSKIEEFKKDSSEYVGKDKENLSTDLLMPARKIMFIFSDGKVYNHNQPIDSKHFELQHQIVQQIDTTQALPIFYFNLEKGNEDNALREKQDILDKQTDEESQNFLTAICHKSGGKFINTSTQQLKLNDILHLFNNNYINYTFNYVNPDYKIYRGMERKLQITCYSGDSLVASDYILYNVGSIYNPIIINGSTTLQTILQGCFIGIITILLLYLIFQFILPGINYWLFKRKYVTRYTGKNMSYNGMLIEQSCYFCKAPFVEGDEIVAKCQHVLHKSCWDENEYQCPEYGRHCKQGRHYYNCKNLFDPHNASFYLAWIIAGAFAGLIAWINFTANVHNNENLLLVKLIYIIFGVDPGSPQTTMLVEEYGSHLLFLPFYGLNIGFFLTFSLSILTSHGRWLWKRTLQVIVRSLIGGFFSYLSFFIGCIISIALNFKDNSFLIDWIPWMLSGLVIASAVAYGTDIKLKKALIGAVISIIFGLGSMYLWSFSFNAQVDTHEFLLLSYMIYCIGFAISVAATSPKSERYFLRVEGPIKDMDIAIYKWMKAPEQSKKILIGKSVNCDLQMTWDITSPIAPEQAEVKMINGYLYLTALEEGILFNKKPLKTNIRKKLYHGTKFVIGKTTFTYLEKDL</sequence>
<feature type="transmembrane region" description="Helical" evidence="1">
    <location>
        <begin position="552"/>
        <end position="574"/>
    </location>
</feature>
<feature type="transmembrane region" description="Helical" evidence="1">
    <location>
        <begin position="622"/>
        <end position="640"/>
    </location>
</feature>
<reference evidence="2 3" key="1">
    <citation type="submission" date="2018-08" db="EMBL/GenBank/DDBJ databases">
        <title>A genome reference for cultivated species of the human gut microbiota.</title>
        <authorList>
            <person name="Zou Y."/>
            <person name="Xue W."/>
            <person name="Luo G."/>
        </authorList>
    </citation>
    <scope>NUCLEOTIDE SEQUENCE [LARGE SCALE GENOMIC DNA]</scope>
    <source>
        <strain evidence="2 3">AM42-38</strain>
    </source>
</reference>
<dbReference type="CDD" id="cd16448">
    <property type="entry name" value="RING-H2"/>
    <property type="match status" value="1"/>
</dbReference>
<evidence type="ECO:0008006" key="4">
    <source>
        <dbReference type="Google" id="ProtNLM"/>
    </source>
</evidence>
<feature type="transmembrane region" description="Helical" evidence="1">
    <location>
        <begin position="647"/>
        <end position="666"/>
    </location>
</feature>
<comment type="caution">
    <text evidence="2">The sequence shown here is derived from an EMBL/GenBank/DDBJ whole genome shotgun (WGS) entry which is preliminary data.</text>
</comment>
<feature type="transmembrane region" description="Helical" evidence="1">
    <location>
        <begin position="586"/>
        <end position="610"/>
    </location>
</feature>